<dbReference type="STRING" id="1284197.S8AAV8"/>
<feature type="domain" description="CENP-V/GFA" evidence="5">
    <location>
        <begin position="207"/>
        <end position="329"/>
    </location>
</feature>
<keyword evidence="4" id="KW-0456">Lyase</keyword>
<dbReference type="InterPro" id="IPR006913">
    <property type="entry name" value="CENP-V/GFA"/>
</dbReference>
<dbReference type="SUPFAM" id="SSF51316">
    <property type="entry name" value="Mss4-like"/>
    <property type="match status" value="2"/>
</dbReference>
<dbReference type="GO" id="GO:0046872">
    <property type="term" value="F:metal ion binding"/>
    <property type="evidence" value="ECO:0007669"/>
    <property type="project" value="UniProtKB-KW"/>
</dbReference>
<gene>
    <name evidence="6" type="ORF">H072_6151</name>
</gene>
<dbReference type="InterPro" id="IPR011057">
    <property type="entry name" value="Mss4-like_sf"/>
</dbReference>
<evidence type="ECO:0000259" key="5">
    <source>
        <dbReference type="PROSITE" id="PS51891"/>
    </source>
</evidence>
<reference evidence="6 7" key="1">
    <citation type="journal article" date="2013" name="PLoS Genet.">
        <title>Genomic mechanisms accounting for the adaptation to parasitism in nematode-trapping fungi.</title>
        <authorList>
            <person name="Meerupati T."/>
            <person name="Andersson K.M."/>
            <person name="Friman E."/>
            <person name="Kumar D."/>
            <person name="Tunlid A."/>
            <person name="Ahren D."/>
        </authorList>
    </citation>
    <scope>NUCLEOTIDE SEQUENCE [LARGE SCALE GENOMIC DNA]</scope>
    <source>
        <strain evidence="6 7">CBS 200.50</strain>
    </source>
</reference>
<dbReference type="AlphaFoldDB" id="S8AAV8"/>
<evidence type="ECO:0000313" key="6">
    <source>
        <dbReference type="EMBL" id="EPS40059.1"/>
    </source>
</evidence>
<evidence type="ECO:0000256" key="4">
    <source>
        <dbReference type="ARBA" id="ARBA00023239"/>
    </source>
</evidence>
<dbReference type="PANTHER" id="PTHR33337:SF31">
    <property type="entry name" value="DUF636 DOMAIN PROTEIN (AFU_ORTHOLOGUE AFUA_2G12650)"/>
    <property type="match status" value="1"/>
</dbReference>
<sequence>MADGSDTITLNARCHCKSNNFDIVVPKSALPLRSAICQCNSCRHSTGISAPNSVSFPYNLGIKKPDLSNLTEYKTSAGLPRYFCGTCGAHVCTIELDCWDVTTGIIDQAGDLLSRLNVWTDDTGDGGFSVYLTENNGKEVQSYRTSSLESSASKGPVTAETIAEYKAKSKNIFAAESDELTESDEKMWCKCHCGGVDFYITRPNAKFPGPDPKHMDKNSGLWWLAKGKYRCNPCPCESCRRCSGYEINPWCYVPKSNVFWKDGTPMQFNEGTLKSYESTPGKVVREFCRVCGAKVFYRAPERREPSGVIDVSVGLFEGNSRAEDWLKWEPDVGFEDDALDIELFRSINNGIVKWNKEAEGAE</sequence>
<feature type="domain" description="CENP-V/GFA" evidence="5">
    <location>
        <begin position="10"/>
        <end position="122"/>
    </location>
</feature>
<comment type="similarity">
    <text evidence="1">Belongs to the Gfa family.</text>
</comment>
<dbReference type="EMBL" id="AQGS01000439">
    <property type="protein sequence ID" value="EPS40059.1"/>
    <property type="molecule type" value="Genomic_DNA"/>
</dbReference>
<dbReference type="Proteomes" id="UP000015100">
    <property type="component" value="Unassembled WGS sequence"/>
</dbReference>
<evidence type="ECO:0000313" key="7">
    <source>
        <dbReference type="Proteomes" id="UP000015100"/>
    </source>
</evidence>
<dbReference type="GO" id="GO:0016846">
    <property type="term" value="F:carbon-sulfur lyase activity"/>
    <property type="evidence" value="ECO:0007669"/>
    <property type="project" value="InterPro"/>
</dbReference>
<dbReference type="Gene3D" id="3.90.1590.10">
    <property type="entry name" value="glutathione-dependent formaldehyde- activating enzyme (gfa)"/>
    <property type="match status" value="2"/>
</dbReference>
<proteinExistence type="inferred from homology"/>
<dbReference type="PANTHER" id="PTHR33337">
    <property type="entry name" value="GFA DOMAIN-CONTAINING PROTEIN"/>
    <property type="match status" value="1"/>
</dbReference>
<dbReference type="HOGENOM" id="CLU_038839_0_0_1"/>
<comment type="caution">
    <text evidence="6">The sequence shown here is derived from an EMBL/GenBank/DDBJ whole genome shotgun (WGS) entry which is preliminary data.</text>
</comment>
<evidence type="ECO:0000256" key="3">
    <source>
        <dbReference type="ARBA" id="ARBA00022833"/>
    </source>
</evidence>
<evidence type="ECO:0000256" key="2">
    <source>
        <dbReference type="ARBA" id="ARBA00022723"/>
    </source>
</evidence>
<dbReference type="eggNOG" id="ENOG502S13F">
    <property type="taxonomic scope" value="Eukaryota"/>
</dbReference>
<dbReference type="PROSITE" id="PS51891">
    <property type="entry name" value="CENP_V_GFA"/>
    <property type="match status" value="2"/>
</dbReference>
<keyword evidence="3" id="KW-0862">Zinc</keyword>
<dbReference type="OMA" id="ARCHCKS"/>
<keyword evidence="7" id="KW-1185">Reference proteome</keyword>
<keyword evidence="2" id="KW-0479">Metal-binding</keyword>
<organism evidence="6 7">
    <name type="scientific">Dactylellina haptotyla (strain CBS 200.50)</name>
    <name type="common">Nematode-trapping fungus</name>
    <name type="synonym">Monacrosporium haptotylum</name>
    <dbReference type="NCBI Taxonomy" id="1284197"/>
    <lineage>
        <taxon>Eukaryota</taxon>
        <taxon>Fungi</taxon>
        <taxon>Dikarya</taxon>
        <taxon>Ascomycota</taxon>
        <taxon>Pezizomycotina</taxon>
        <taxon>Orbiliomycetes</taxon>
        <taxon>Orbiliales</taxon>
        <taxon>Orbiliaceae</taxon>
        <taxon>Dactylellina</taxon>
    </lineage>
</organism>
<name>S8AAV8_DACHA</name>
<reference evidence="7" key="2">
    <citation type="submission" date="2013-04" db="EMBL/GenBank/DDBJ databases">
        <title>Genomic mechanisms accounting for the adaptation to parasitism in nematode-trapping fungi.</title>
        <authorList>
            <person name="Ahren D.G."/>
        </authorList>
    </citation>
    <scope>NUCLEOTIDE SEQUENCE [LARGE SCALE GENOMIC DNA]</scope>
    <source>
        <strain evidence="7">CBS 200.50</strain>
    </source>
</reference>
<protein>
    <recommendedName>
        <fullName evidence="5">CENP-V/GFA domain-containing protein</fullName>
    </recommendedName>
</protein>
<dbReference type="Pfam" id="PF04828">
    <property type="entry name" value="GFA"/>
    <property type="match status" value="2"/>
</dbReference>
<accession>S8AAV8</accession>
<dbReference type="OrthoDB" id="5422068at2759"/>
<evidence type="ECO:0000256" key="1">
    <source>
        <dbReference type="ARBA" id="ARBA00005495"/>
    </source>
</evidence>